<dbReference type="InterPro" id="IPR048840">
    <property type="entry name" value="PolA_pol_NTPase"/>
</dbReference>
<dbReference type="AlphaFoldDB" id="A0A0R3UDT5"/>
<protein>
    <submittedName>
        <fullName evidence="2">Reverse transcriptase domain-containing protein</fullName>
    </submittedName>
</protein>
<sequence length="229" mass="26059">LERSMREQEVNRQGIGQLTPTAYSLRAAWFGSHVSYNLPPYFCNLPPRKMSTSTFDSCNRGGQMLASEMVSQFVVSANNTFHNMQFRRKCDITNDIRICKKTPEQNPPENNTLSTTRNIFTFHSCRLSVNFRGADIDALLVVPRFITRERFVSEFQALSSEDDSVEDLHAVPHAYVPLLKLKCMSFEVDLLLAQIDSMPINHFFTKASSVPSSGRLPYARQFTCAIFTQ</sequence>
<dbReference type="InterPro" id="IPR043519">
    <property type="entry name" value="NT_sf"/>
</dbReference>
<dbReference type="PANTHER" id="PTHR10682">
    <property type="entry name" value="POLY A POLYMERASE"/>
    <property type="match status" value="1"/>
</dbReference>
<evidence type="ECO:0000313" key="2">
    <source>
        <dbReference type="WBParaSite" id="MCOS_0000508301-mRNA-1"/>
    </source>
</evidence>
<feature type="domain" description="Poly(A) polymerase nucleotidyltransferase" evidence="1">
    <location>
        <begin position="102"/>
        <end position="197"/>
    </location>
</feature>
<dbReference type="SUPFAM" id="SSF81301">
    <property type="entry name" value="Nucleotidyltransferase"/>
    <property type="match status" value="1"/>
</dbReference>
<reference evidence="2" key="1">
    <citation type="submission" date="2017-02" db="UniProtKB">
        <authorList>
            <consortium name="WormBaseParasite"/>
        </authorList>
    </citation>
    <scope>IDENTIFICATION</scope>
</reference>
<dbReference type="GO" id="GO:1990817">
    <property type="term" value="F:poly(A) RNA polymerase activity"/>
    <property type="evidence" value="ECO:0007669"/>
    <property type="project" value="TreeGrafter"/>
</dbReference>
<accession>A0A0R3UDT5</accession>
<dbReference type="GO" id="GO:0005634">
    <property type="term" value="C:nucleus"/>
    <property type="evidence" value="ECO:0007669"/>
    <property type="project" value="TreeGrafter"/>
</dbReference>
<proteinExistence type="predicted"/>
<name>A0A0R3UDT5_MESCO</name>
<dbReference type="PANTHER" id="PTHR10682:SF10">
    <property type="entry name" value="POLYNUCLEOTIDE ADENYLYLTRANSFERASE"/>
    <property type="match status" value="1"/>
</dbReference>
<dbReference type="Gene3D" id="3.30.460.10">
    <property type="entry name" value="Beta Polymerase, domain 2"/>
    <property type="match status" value="1"/>
</dbReference>
<organism evidence="2">
    <name type="scientific">Mesocestoides corti</name>
    <name type="common">Flatworm</name>
    <dbReference type="NCBI Taxonomy" id="53468"/>
    <lineage>
        <taxon>Eukaryota</taxon>
        <taxon>Metazoa</taxon>
        <taxon>Spiralia</taxon>
        <taxon>Lophotrochozoa</taxon>
        <taxon>Platyhelminthes</taxon>
        <taxon>Cestoda</taxon>
        <taxon>Eucestoda</taxon>
        <taxon>Cyclophyllidea</taxon>
        <taxon>Mesocestoididae</taxon>
        <taxon>Mesocestoides</taxon>
    </lineage>
</organism>
<dbReference type="WBParaSite" id="MCOS_0000508301-mRNA-1">
    <property type="protein sequence ID" value="MCOS_0000508301-mRNA-1"/>
    <property type="gene ID" value="MCOS_0000508301"/>
</dbReference>
<dbReference type="Pfam" id="PF20750">
    <property type="entry name" value="PAP_NTPase"/>
    <property type="match status" value="1"/>
</dbReference>
<evidence type="ECO:0000259" key="1">
    <source>
        <dbReference type="Pfam" id="PF20750"/>
    </source>
</evidence>